<reference evidence="1" key="1">
    <citation type="submission" date="2022-10" db="EMBL/GenBank/DDBJ databases">
        <title>Rhodococcus sp.75.</title>
        <authorList>
            <person name="Sun M."/>
        </authorList>
    </citation>
    <scope>NUCLEOTIDE SEQUENCE</scope>
    <source>
        <strain evidence="1">75</strain>
    </source>
</reference>
<dbReference type="EMBL" id="CP110615">
    <property type="protein sequence ID" value="UZJ23619.1"/>
    <property type="molecule type" value="Genomic_DNA"/>
</dbReference>
<protein>
    <submittedName>
        <fullName evidence="1">Uncharacterized protein</fullName>
    </submittedName>
</protein>
<name>A0ABY6NW55_9NOCA</name>
<sequence length="43" mass="4994">MPLGGRAPVRATLLPMWKLIAYLPLLKKAYNAYKQRKGQQPRR</sequence>
<evidence type="ECO:0000313" key="1">
    <source>
        <dbReference type="EMBL" id="UZJ23619.1"/>
    </source>
</evidence>
<evidence type="ECO:0000313" key="2">
    <source>
        <dbReference type="Proteomes" id="UP001164965"/>
    </source>
</evidence>
<organism evidence="1 2">
    <name type="scientific">Rhodococcus antarcticus</name>
    <dbReference type="NCBI Taxonomy" id="2987751"/>
    <lineage>
        <taxon>Bacteria</taxon>
        <taxon>Bacillati</taxon>
        <taxon>Actinomycetota</taxon>
        <taxon>Actinomycetes</taxon>
        <taxon>Mycobacteriales</taxon>
        <taxon>Nocardiaceae</taxon>
        <taxon>Rhodococcus</taxon>
    </lineage>
</organism>
<dbReference type="Proteomes" id="UP001164965">
    <property type="component" value="Chromosome"/>
</dbReference>
<dbReference type="RefSeq" id="WP_265381726.1">
    <property type="nucleotide sequence ID" value="NZ_CP110615.1"/>
</dbReference>
<keyword evidence="2" id="KW-1185">Reference proteome</keyword>
<gene>
    <name evidence="1" type="ORF">RHODO2019_10365</name>
</gene>
<accession>A0ABY6NW55</accession>
<proteinExistence type="predicted"/>